<dbReference type="InterPro" id="IPR050103">
    <property type="entry name" value="Class-III_PLP-dep_AT"/>
</dbReference>
<evidence type="ECO:0000256" key="14">
    <source>
        <dbReference type="ARBA" id="ARBA00048021"/>
    </source>
</evidence>
<comment type="similarity">
    <text evidence="4 16">Belongs to the class-III pyridoxal-phosphate-dependent aminotransferase family.</text>
</comment>
<reference evidence="18" key="1">
    <citation type="submission" date="2021-07" db="EMBL/GenBank/DDBJ databases">
        <title>Complete genome sequencing of a Clostridium isolate.</title>
        <authorList>
            <person name="Ueki A."/>
            <person name="Tonouchi A."/>
        </authorList>
    </citation>
    <scope>NUCLEOTIDE SEQUENCE [LARGE SCALE GENOMIC DNA]</scope>
    <source>
        <strain evidence="18">C5S11</strain>
    </source>
</reference>
<keyword evidence="8" id="KW-0808">Transferase</keyword>
<dbReference type="PANTHER" id="PTHR11986">
    <property type="entry name" value="AMINOTRANSFERASE CLASS III"/>
    <property type="match status" value="1"/>
</dbReference>
<dbReference type="Pfam" id="PF00202">
    <property type="entry name" value="Aminotran_3"/>
    <property type="match status" value="1"/>
</dbReference>
<name>A0ABN6J4C6_9CLOT</name>
<keyword evidence="18" id="KW-1185">Reference proteome</keyword>
<keyword evidence="7" id="KW-0032">Aminotransferase</keyword>
<evidence type="ECO:0000256" key="15">
    <source>
        <dbReference type="ARBA" id="ARBA00050054"/>
    </source>
</evidence>
<comment type="catalytic activity">
    <reaction evidence="1">
        <text>(S)-3-amino-2-methylpropanoate + 2-oxoglutarate = 2-methyl-3-oxopropanoate + L-glutamate</text>
        <dbReference type="Rhea" id="RHEA:13993"/>
        <dbReference type="ChEBI" id="CHEBI:16810"/>
        <dbReference type="ChEBI" id="CHEBI:29985"/>
        <dbReference type="ChEBI" id="CHEBI:57700"/>
        <dbReference type="ChEBI" id="CHEBI:58655"/>
        <dbReference type="EC" id="2.6.1.22"/>
    </reaction>
</comment>
<dbReference type="InterPro" id="IPR049704">
    <property type="entry name" value="Aminotrans_3_PPA_site"/>
</dbReference>
<dbReference type="PANTHER" id="PTHR11986:SF58">
    <property type="entry name" value="LEUCINE_METHIONINE RACEMASE"/>
    <property type="match status" value="1"/>
</dbReference>
<evidence type="ECO:0000256" key="12">
    <source>
        <dbReference type="ARBA" id="ARBA00030857"/>
    </source>
</evidence>
<evidence type="ECO:0000256" key="13">
    <source>
        <dbReference type="ARBA" id="ARBA00031787"/>
    </source>
</evidence>
<dbReference type="EC" id="2.6.1.22" evidence="5"/>
<evidence type="ECO:0000256" key="9">
    <source>
        <dbReference type="ARBA" id="ARBA00022898"/>
    </source>
</evidence>
<evidence type="ECO:0000256" key="11">
    <source>
        <dbReference type="ARBA" id="ARBA00030204"/>
    </source>
</evidence>
<gene>
    <name evidence="17" type="primary">gabT</name>
    <name evidence="17" type="ORF">psyc5s11_35710</name>
</gene>
<protein>
    <recommendedName>
        <fullName evidence="12">(S)-3-amino-2-methylpropionate transaminase</fullName>
        <ecNumber evidence="6">2.6.1.19</ecNumber>
        <ecNumber evidence="5">2.6.1.22</ecNumber>
    </recommendedName>
    <alternativeName>
        <fullName evidence="13">GABA aminotransferase</fullName>
    </alternativeName>
    <alternativeName>
        <fullName evidence="11">Gamma-amino-N-butyrate transaminase</fullName>
    </alternativeName>
    <alternativeName>
        <fullName evidence="15">Glutamate:succinic semialdehyde transaminase</fullName>
    </alternativeName>
    <alternativeName>
        <fullName evidence="10">L-AIBAT</fullName>
    </alternativeName>
</protein>
<dbReference type="RefSeq" id="WP_224033838.1">
    <property type="nucleotide sequence ID" value="NZ_AP024849.1"/>
</dbReference>
<evidence type="ECO:0000313" key="17">
    <source>
        <dbReference type="EMBL" id="BCZ47504.1"/>
    </source>
</evidence>
<accession>A0ABN6J4C6</accession>
<evidence type="ECO:0000256" key="8">
    <source>
        <dbReference type="ARBA" id="ARBA00022679"/>
    </source>
</evidence>
<evidence type="ECO:0000256" key="16">
    <source>
        <dbReference type="RuleBase" id="RU003560"/>
    </source>
</evidence>
<dbReference type="PIRSF" id="PIRSF000521">
    <property type="entry name" value="Transaminase_4ab_Lys_Orn"/>
    <property type="match status" value="1"/>
</dbReference>
<comment type="catalytic activity">
    <reaction evidence="14">
        <text>4-aminobutanoate + 2-oxoglutarate = succinate semialdehyde + L-glutamate</text>
        <dbReference type="Rhea" id="RHEA:23352"/>
        <dbReference type="ChEBI" id="CHEBI:16810"/>
        <dbReference type="ChEBI" id="CHEBI:29985"/>
        <dbReference type="ChEBI" id="CHEBI:57706"/>
        <dbReference type="ChEBI" id="CHEBI:59888"/>
        <dbReference type="EC" id="2.6.1.19"/>
    </reaction>
</comment>
<comment type="cofactor">
    <cofactor evidence="2">
        <name>pyridoxal 5'-phosphate</name>
        <dbReference type="ChEBI" id="CHEBI:597326"/>
    </cofactor>
</comment>
<evidence type="ECO:0000313" key="18">
    <source>
        <dbReference type="Proteomes" id="UP000824633"/>
    </source>
</evidence>
<dbReference type="InterPro" id="IPR015424">
    <property type="entry name" value="PyrdxlP-dep_Trfase"/>
</dbReference>
<evidence type="ECO:0000256" key="2">
    <source>
        <dbReference type="ARBA" id="ARBA00001933"/>
    </source>
</evidence>
<proteinExistence type="inferred from homology"/>
<evidence type="ECO:0000256" key="7">
    <source>
        <dbReference type="ARBA" id="ARBA00022576"/>
    </source>
</evidence>
<evidence type="ECO:0000256" key="5">
    <source>
        <dbReference type="ARBA" id="ARBA00012876"/>
    </source>
</evidence>
<dbReference type="EC" id="2.6.1.19" evidence="6"/>
<sequence length="446" mass="48477">MIKETNVKLITSIPGPKSKELIEERKKYVADGVSMSVDIAVEEAKGALLKDVDGNVFLDFAAGIGVQNVGHCDDEVIGAIKEQVDKYIHPCFHVATYEPYVKLAKKLTEITVGNYEKKVMLANSGAEALENAIKVAKTYTKKIGILSATGSFHGRTNMTMSITSKYKPYKNGFGPFAPETYKFDYPYSYRAPLGVSPEDYADECLEKLRTMLKTTISPDMIACLIVEPLQGEGGFVVPSAKYMQGLQEICNKNGIVFIVDEVQAGFARTGKMFAHEHYGIEPDIITMSKSIAAGVPLSAVVGRKEIMDSACIGGIGGTYGGSPLACVAALKVIEKIEKEDLCEKSLKLGGYITGRLNEMKEKYDVIGDVRGLGSMIGLEFVKDRTSKEPAADLVKTVIKKCYEKGVILLGAGILSNVIRFLPPLVMTEEQVKYGMDALEEAIGESI</sequence>
<dbReference type="NCBIfam" id="TIGR00700">
    <property type="entry name" value="GABAtrnsam"/>
    <property type="match status" value="1"/>
</dbReference>
<dbReference type="CDD" id="cd00610">
    <property type="entry name" value="OAT_like"/>
    <property type="match status" value="1"/>
</dbReference>
<dbReference type="InterPro" id="IPR015422">
    <property type="entry name" value="PyrdxlP-dep_Trfase_small"/>
</dbReference>
<keyword evidence="9 16" id="KW-0663">Pyridoxal phosphate</keyword>
<dbReference type="Gene3D" id="3.40.640.10">
    <property type="entry name" value="Type I PLP-dependent aspartate aminotransferase-like (Major domain)"/>
    <property type="match status" value="1"/>
</dbReference>
<evidence type="ECO:0000256" key="4">
    <source>
        <dbReference type="ARBA" id="ARBA00008954"/>
    </source>
</evidence>
<organism evidence="17 18">
    <name type="scientific">Clostridium gelidum</name>
    <dbReference type="NCBI Taxonomy" id="704125"/>
    <lineage>
        <taxon>Bacteria</taxon>
        <taxon>Bacillati</taxon>
        <taxon>Bacillota</taxon>
        <taxon>Clostridia</taxon>
        <taxon>Eubacteriales</taxon>
        <taxon>Clostridiaceae</taxon>
        <taxon>Clostridium</taxon>
    </lineage>
</organism>
<evidence type="ECO:0000256" key="1">
    <source>
        <dbReference type="ARBA" id="ARBA00001750"/>
    </source>
</evidence>
<comment type="pathway">
    <text evidence="3">Amino-acid degradation; 4-aminobutanoate degradation.</text>
</comment>
<dbReference type="InterPro" id="IPR004632">
    <property type="entry name" value="4NH2But_aminotransferase_bac"/>
</dbReference>
<dbReference type="Gene3D" id="3.90.1150.10">
    <property type="entry name" value="Aspartate Aminotransferase, domain 1"/>
    <property type="match status" value="1"/>
</dbReference>
<evidence type="ECO:0000256" key="10">
    <source>
        <dbReference type="ARBA" id="ARBA00029760"/>
    </source>
</evidence>
<dbReference type="Proteomes" id="UP000824633">
    <property type="component" value="Chromosome"/>
</dbReference>
<dbReference type="InterPro" id="IPR005814">
    <property type="entry name" value="Aminotrans_3"/>
</dbReference>
<dbReference type="InterPro" id="IPR015421">
    <property type="entry name" value="PyrdxlP-dep_Trfase_major"/>
</dbReference>
<dbReference type="EMBL" id="AP024849">
    <property type="protein sequence ID" value="BCZ47504.1"/>
    <property type="molecule type" value="Genomic_DNA"/>
</dbReference>
<evidence type="ECO:0000256" key="6">
    <source>
        <dbReference type="ARBA" id="ARBA00012912"/>
    </source>
</evidence>
<dbReference type="SUPFAM" id="SSF53383">
    <property type="entry name" value="PLP-dependent transferases"/>
    <property type="match status" value="1"/>
</dbReference>
<evidence type="ECO:0000256" key="3">
    <source>
        <dbReference type="ARBA" id="ARBA00005176"/>
    </source>
</evidence>
<dbReference type="PROSITE" id="PS00600">
    <property type="entry name" value="AA_TRANSFER_CLASS_3"/>
    <property type="match status" value="1"/>
</dbReference>